<sequence length="161" mass="17903">MRSVFLIFAALVLCAASCEKTTPADGARTDAKLVKALQDTPQSLVVDGKTLLLSTELWRDFMPSVGKAERSLRAAVSISAQDNESLPSNLIFKRMVVLNGDSVWVQTMVNSERSDDIRLKANTTGGPEWTPDSQVDVVVEFMYQEKDYKLRQNSVQIRATY</sequence>
<accession>A0A7K3WRU7</accession>
<keyword evidence="1" id="KW-0732">Signal</keyword>
<proteinExistence type="predicted"/>
<evidence type="ECO:0000313" key="3">
    <source>
        <dbReference type="Proteomes" id="UP000486602"/>
    </source>
</evidence>
<gene>
    <name evidence="2" type="ORF">G3O08_12105</name>
</gene>
<organism evidence="2 3">
    <name type="scientific">Cryomorpha ignava</name>
    <dbReference type="NCBI Taxonomy" id="101383"/>
    <lineage>
        <taxon>Bacteria</taxon>
        <taxon>Pseudomonadati</taxon>
        <taxon>Bacteroidota</taxon>
        <taxon>Flavobacteriia</taxon>
        <taxon>Flavobacteriales</taxon>
        <taxon>Cryomorphaceae</taxon>
        <taxon>Cryomorpha</taxon>
    </lineage>
</organism>
<dbReference type="Proteomes" id="UP000486602">
    <property type="component" value="Unassembled WGS sequence"/>
</dbReference>
<dbReference type="AlphaFoldDB" id="A0A7K3WRU7"/>
<feature type="signal peptide" evidence="1">
    <location>
        <begin position="1"/>
        <end position="15"/>
    </location>
</feature>
<dbReference type="EMBL" id="JAAGVY010000022">
    <property type="protein sequence ID" value="NEN24246.1"/>
    <property type="molecule type" value="Genomic_DNA"/>
</dbReference>
<evidence type="ECO:0000313" key="2">
    <source>
        <dbReference type="EMBL" id="NEN24246.1"/>
    </source>
</evidence>
<comment type="caution">
    <text evidence="2">The sequence shown here is derived from an EMBL/GenBank/DDBJ whole genome shotgun (WGS) entry which is preliminary data.</text>
</comment>
<feature type="chain" id="PRO_5029483071" evidence="1">
    <location>
        <begin position="16"/>
        <end position="161"/>
    </location>
</feature>
<evidence type="ECO:0000256" key="1">
    <source>
        <dbReference type="SAM" id="SignalP"/>
    </source>
</evidence>
<dbReference type="RefSeq" id="WP_163285639.1">
    <property type="nucleotide sequence ID" value="NZ_JAAGVY010000022.1"/>
</dbReference>
<protein>
    <submittedName>
        <fullName evidence="2">Uncharacterized protein</fullName>
    </submittedName>
</protein>
<name>A0A7K3WRU7_9FLAO</name>
<reference evidence="2 3" key="1">
    <citation type="submission" date="2020-02" db="EMBL/GenBank/DDBJ databases">
        <title>Out from the shadows clarifying the taxonomy of the family Cryomorphaceae and related taxa by utilizing the GTDB taxonomic framework.</title>
        <authorList>
            <person name="Bowman J.P."/>
        </authorList>
    </citation>
    <scope>NUCLEOTIDE SEQUENCE [LARGE SCALE GENOMIC DNA]</scope>
    <source>
        <strain evidence="2 3">QSSC 1-22</strain>
    </source>
</reference>
<keyword evidence="3" id="KW-1185">Reference proteome</keyword>